<evidence type="ECO:0000313" key="4">
    <source>
        <dbReference type="Proteomes" id="UP000595197"/>
    </source>
</evidence>
<dbReference type="Gene3D" id="3.30.450.40">
    <property type="match status" value="1"/>
</dbReference>
<keyword evidence="3" id="KW-0547">Nucleotide-binding</keyword>
<dbReference type="InterPro" id="IPR029016">
    <property type="entry name" value="GAF-like_dom_sf"/>
</dbReference>
<dbReference type="InterPro" id="IPR003018">
    <property type="entry name" value="GAF"/>
</dbReference>
<dbReference type="InterPro" id="IPR036890">
    <property type="entry name" value="HATPase_C_sf"/>
</dbReference>
<dbReference type="GO" id="GO:0005524">
    <property type="term" value="F:ATP binding"/>
    <property type="evidence" value="ECO:0007669"/>
    <property type="project" value="UniProtKB-KW"/>
</dbReference>
<dbReference type="Proteomes" id="UP000595197">
    <property type="component" value="Chromosome"/>
</dbReference>
<dbReference type="Pfam" id="PF07568">
    <property type="entry name" value="HisKA_2"/>
    <property type="match status" value="1"/>
</dbReference>
<name>A0ABX7B3G8_9PROT</name>
<feature type="domain" description="GAF" evidence="1">
    <location>
        <begin position="28"/>
        <end position="171"/>
    </location>
</feature>
<dbReference type="SMART" id="SM00065">
    <property type="entry name" value="GAF"/>
    <property type="match status" value="1"/>
</dbReference>
<keyword evidence="3" id="KW-0067">ATP-binding</keyword>
<dbReference type="SMART" id="SM00387">
    <property type="entry name" value="HATPase_c"/>
    <property type="match status" value="1"/>
</dbReference>
<evidence type="ECO:0000313" key="3">
    <source>
        <dbReference type="EMBL" id="QQP88722.1"/>
    </source>
</evidence>
<dbReference type="Gene3D" id="3.30.565.10">
    <property type="entry name" value="Histidine kinase-like ATPase, C-terminal domain"/>
    <property type="match status" value="1"/>
</dbReference>
<dbReference type="PANTHER" id="PTHR43102:SF2">
    <property type="entry name" value="GAF DOMAIN-CONTAINING PROTEIN"/>
    <property type="match status" value="1"/>
</dbReference>
<protein>
    <submittedName>
        <fullName evidence="3">ATP-binding protein</fullName>
    </submittedName>
</protein>
<reference evidence="3" key="1">
    <citation type="submission" date="2021-02" db="EMBL/GenBank/DDBJ databases">
        <title>Skermanella TT6 skin isolate.</title>
        <authorList>
            <person name="Lee K."/>
            <person name="Ganzorig M."/>
        </authorList>
    </citation>
    <scope>NUCLEOTIDE SEQUENCE</scope>
    <source>
        <strain evidence="3">TT6</strain>
    </source>
</reference>
<accession>A0ABX7B3G8</accession>
<dbReference type="RefSeq" id="WP_201074024.1">
    <property type="nucleotide sequence ID" value="NZ_CP067420.1"/>
</dbReference>
<sequence>MGTAIPGQQISEIQRLEALRRYGILDTPREEEFDDVTRLAAYVCRAPVALVSFVDANRQWFKSEIGLGAGETALNASVCRLAIRQSGLLIVPDLAADGRFSDNPLVTGPPGMRFYAGALLKTSDGHALGTLCVLDHEPRPDLDEEQKAALSTLARQVMALLELRRSIQQKDLMLKEVNHRVKNSLQLVSSLLRLESRQISDPVTRRHFDEACARVATIARVHERLYMTDKVGVVEFGLFLRDLCADLAHSAMVEQGHHIEVEADTHELATDKVIPLALVVNELVTNAVKYAYPAGRRGVIRVRFTTLPDGGFEVGVADEGVGLPAGFDPAKTQSLGMRMVCALLGQFGGELACESGPAGTMFRIHAAG</sequence>
<dbReference type="Pfam" id="PF02518">
    <property type="entry name" value="HATPase_c"/>
    <property type="match status" value="1"/>
</dbReference>
<dbReference type="Pfam" id="PF01590">
    <property type="entry name" value="GAF"/>
    <property type="match status" value="1"/>
</dbReference>
<evidence type="ECO:0000259" key="2">
    <source>
        <dbReference type="SMART" id="SM00387"/>
    </source>
</evidence>
<proteinExistence type="predicted"/>
<dbReference type="PANTHER" id="PTHR43102">
    <property type="entry name" value="SLR1143 PROTEIN"/>
    <property type="match status" value="1"/>
</dbReference>
<dbReference type="SUPFAM" id="SSF55874">
    <property type="entry name" value="ATPase domain of HSP90 chaperone/DNA topoisomerase II/histidine kinase"/>
    <property type="match status" value="1"/>
</dbReference>
<gene>
    <name evidence="3" type="ORF">IGS68_22310</name>
</gene>
<dbReference type="InterPro" id="IPR011495">
    <property type="entry name" value="Sig_transdc_His_kin_sub2_dim/P"/>
</dbReference>
<evidence type="ECO:0000259" key="1">
    <source>
        <dbReference type="SMART" id="SM00065"/>
    </source>
</evidence>
<keyword evidence="4" id="KW-1185">Reference proteome</keyword>
<dbReference type="EMBL" id="CP067420">
    <property type="protein sequence ID" value="QQP88722.1"/>
    <property type="molecule type" value="Genomic_DNA"/>
</dbReference>
<dbReference type="InterPro" id="IPR003594">
    <property type="entry name" value="HATPase_dom"/>
</dbReference>
<organism evidence="3 4">
    <name type="scientific">Skermanella cutis</name>
    <dbReference type="NCBI Taxonomy" id="2775420"/>
    <lineage>
        <taxon>Bacteria</taxon>
        <taxon>Pseudomonadati</taxon>
        <taxon>Pseudomonadota</taxon>
        <taxon>Alphaproteobacteria</taxon>
        <taxon>Rhodospirillales</taxon>
        <taxon>Azospirillaceae</taxon>
        <taxon>Skermanella</taxon>
    </lineage>
</organism>
<dbReference type="SUPFAM" id="SSF55781">
    <property type="entry name" value="GAF domain-like"/>
    <property type="match status" value="1"/>
</dbReference>
<feature type="domain" description="Histidine kinase/HSP90-like ATPase" evidence="2">
    <location>
        <begin position="271"/>
        <end position="368"/>
    </location>
</feature>